<accession>A0A951PAB9</accession>
<dbReference type="Proteomes" id="UP000707356">
    <property type="component" value="Unassembled WGS sequence"/>
</dbReference>
<proteinExistence type="predicted"/>
<name>A0A951PAB9_9CYAN</name>
<reference evidence="2" key="1">
    <citation type="submission" date="2021-05" db="EMBL/GenBank/DDBJ databases">
        <authorList>
            <person name="Pietrasiak N."/>
            <person name="Ward R."/>
            <person name="Stajich J.E."/>
            <person name="Kurbessoian T."/>
        </authorList>
    </citation>
    <scope>NUCLEOTIDE SEQUENCE</scope>
    <source>
        <strain evidence="2">GSE-TBD4-15B</strain>
    </source>
</reference>
<reference evidence="2" key="2">
    <citation type="journal article" date="2022" name="Microbiol. Resour. Announc.">
        <title>Metagenome Sequencing to Explore Phylogenomics of Terrestrial Cyanobacteria.</title>
        <authorList>
            <person name="Ward R.D."/>
            <person name="Stajich J.E."/>
            <person name="Johansen J.R."/>
            <person name="Huntemann M."/>
            <person name="Clum A."/>
            <person name="Foster B."/>
            <person name="Foster B."/>
            <person name="Roux S."/>
            <person name="Palaniappan K."/>
            <person name="Varghese N."/>
            <person name="Mukherjee S."/>
            <person name="Reddy T.B.K."/>
            <person name="Daum C."/>
            <person name="Copeland A."/>
            <person name="Chen I.A."/>
            <person name="Ivanova N.N."/>
            <person name="Kyrpides N.C."/>
            <person name="Shapiro N."/>
            <person name="Eloe-Fadrosh E.A."/>
            <person name="Pietrasiak N."/>
        </authorList>
    </citation>
    <scope>NUCLEOTIDE SEQUENCE</scope>
    <source>
        <strain evidence="2">GSE-TBD4-15B</strain>
    </source>
</reference>
<feature type="transmembrane region" description="Helical" evidence="1">
    <location>
        <begin position="55"/>
        <end position="75"/>
    </location>
</feature>
<protein>
    <submittedName>
        <fullName evidence="2">Uncharacterized protein</fullName>
    </submittedName>
</protein>
<keyword evidence="1" id="KW-0812">Transmembrane</keyword>
<dbReference type="EMBL" id="JAHHHV010000044">
    <property type="protein sequence ID" value="MBW4465460.1"/>
    <property type="molecule type" value="Genomic_DNA"/>
</dbReference>
<feature type="transmembrane region" description="Helical" evidence="1">
    <location>
        <begin position="87"/>
        <end position="107"/>
    </location>
</feature>
<gene>
    <name evidence="2" type="ORF">KME07_08465</name>
</gene>
<organism evidence="2 3">
    <name type="scientific">Pegethrix bostrychoides GSE-TBD4-15B</name>
    <dbReference type="NCBI Taxonomy" id="2839662"/>
    <lineage>
        <taxon>Bacteria</taxon>
        <taxon>Bacillati</taxon>
        <taxon>Cyanobacteriota</taxon>
        <taxon>Cyanophyceae</taxon>
        <taxon>Oculatellales</taxon>
        <taxon>Oculatellaceae</taxon>
        <taxon>Pegethrix</taxon>
    </lineage>
</organism>
<dbReference type="AlphaFoldDB" id="A0A951PAB9"/>
<evidence type="ECO:0000256" key="1">
    <source>
        <dbReference type="SAM" id="Phobius"/>
    </source>
</evidence>
<comment type="caution">
    <text evidence="2">The sequence shown here is derived from an EMBL/GenBank/DDBJ whole genome shotgun (WGS) entry which is preliminary data.</text>
</comment>
<keyword evidence="1" id="KW-1133">Transmembrane helix</keyword>
<keyword evidence="1" id="KW-0472">Membrane</keyword>
<evidence type="ECO:0000313" key="2">
    <source>
        <dbReference type="EMBL" id="MBW4465460.1"/>
    </source>
</evidence>
<feature type="transmembrane region" description="Helical" evidence="1">
    <location>
        <begin position="27"/>
        <end position="48"/>
    </location>
</feature>
<sequence length="145" mass="15955">MSTSICLIFSFILSAVASVLLVSKIAALMVVNLLVASVLVVGFIWSVTRYGRKPIWWLLGGVGVVTVVLLIAYLMDRSPFEAGYVPLIGGEVLAMNIWVVGESAYRICRKTSPARARLVTATVTLSGLTLGWLNYFWFFFLFKNA</sequence>
<feature type="transmembrane region" description="Helical" evidence="1">
    <location>
        <begin position="119"/>
        <end position="142"/>
    </location>
</feature>
<evidence type="ECO:0000313" key="3">
    <source>
        <dbReference type="Proteomes" id="UP000707356"/>
    </source>
</evidence>